<protein>
    <submittedName>
        <fullName evidence="1">Transposase</fullName>
    </submittedName>
</protein>
<evidence type="ECO:0000313" key="1">
    <source>
        <dbReference type="EMBL" id="MBC5659970.1"/>
    </source>
</evidence>
<dbReference type="RefSeq" id="WP_186873431.1">
    <property type="nucleotide sequence ID" value="NZ_JACOOR010000005.1"/>
</dbReference>
<dbReference type="AlphaFoldDB" id="A0A923LCA0"/>
<accession>A0A923LCA0</accession>
<comment type="caution">
    <text evidence="1">The sequence shown here is derived from an EMBL/GenBank/DDBJ whole genome shotgun (WGS) entry which is preliminary data.</text>
</comment>
<organism evidence="1 2">
    <name type="scientific">Anaerosacchariphilus hominis</name>
    <dbReference type="NCBI Taxonomy" id="2763017"/>
    <lineage>
        <taxon>Bacteria</taxon>
        <taxon>Bacillati</taxon>
        <taxon>Bacillota</taxon>
        <taxon>Clostridia</taxon>
        <taxon>Lachnospirales</taxon>
        <taxon>Lachnospiraceae</taxon>
        <taxon>Anaerosacchariphilus</taxon>
    </lineage>
</organism>
<gene>
    <name evidence="1" type="ORF">H8S44_09315</name>
</gene>
<evidence type="ECO:0000313" key="2">
    <source>
        <dbReference type="Proteomes" id="UP000649345"/>
    </source>
</evidence>
<sequence length="441" mass="51226">MQVTSSYGVEIRKQNIPIRHTLRIYRSAVSYLIQVYKEAWGELSEISNAKKRFNEAEHLVHGTKKNQARYDFDLHFPKLPSYLRRSAIQHALGSVASYETRRELWKNGKLTGKPKITQENHAMPVFYRDVMYREAGETEDAAYLKLYDGHDWKWFRVRLLHTDMEYLRKHWTGKKASAPTLEKRHHKYFLRFSYTEEKNLSKTAVKAQTICSVDLGINTDAVCTIMRADGTVLGRRFISFPSDKDRLYRVLGRIRRFQRQHGAGQIHSRWAYAKRLNMELSRKVSGAITACAREYQADVIVFEYLKMQGKKTGSRKQRLHMWRKRDIQKLCEHQAHRSGIRVSRVSACNTSRLAYDGSGIVARNPENHSLCTFTAGKQYNCDLSAAYNIGARYFIRELIKPLPETERSSLEAKVPAVKRRTSCVYADLRLLSQELGSRYTA</sequence>
<proteinExistence type="predicted"/>
<dbReference type="Proteomes" id="UP000649345">
    <property type="component" value="Unassembled WGS sequence"/>
</dbReference>
<dbReference type="EMBL" id="JACOOR010000005">
    <property type="protein sequence ID" value="MBC5659970.1"/>
    <property type="molecule type" value="Genomic_DNA"/>
</dbReference>
<reference evidence="1" key="1">
    <citation type="submission" date="2020-08" db="EMBL/GenBank/DDBJ databases">
        <title>Genome public.</title>
        <authorList>
            <person name="Liu C."/>
            <person name="Sun Q."/>
        </authorList>
    </citation>
    <scope>NUCLEOTIDE SEQUENCE</scope>
    <source>
        <strain evidence="1">NSJ-68</strain>
    </source>
</reference>
<keyword evidence="2" id="KW-1185">Reference proteome</keyword>
<name>A0A923LCA0_9FIRM</name>